<keyword evidence="3" id="KW-1185">Reference proteome</keyword>
<dbReference type="InterPro" id="IPR002156">
    <property type="entry name" value="RNaseH_domain"/>
</dbReference>
<feature type="domain" description="RNase H type-1" evidence="1">
    <location>
        <begin position="166"/>
        <end position="294"/>
    </location>
</feature>
<name>A0A0B1NYY5_UNCNE</name>
<dbReference type="SUPFAM" id="SSF53098">
    <property type="entry name" value="Ribonuclease H-like"/>
    <property type="match status" value="1"/>
</dbReference>
<protein>
    <recommendedName>
        <fullName evidence="1">RNase H type-1 domain-containing protein</fullName>
    </recommendedName>
</protein>
<gene>
    <name evidence="2" type="ORF">EV44_g3582</name>
</gene>
<dbReference type="STRING" id="52586.A0A0B1NYY5"/>
<comment type="caution">
    <text evidence="2">The sequence shown here is derived from an EMBL/GenBank/DDBJ whole genome shotgun (WGS) entry which is preliminary data.</text>
</comment>
<evidence type="ECO:0000259" key="1">
    <source>
        <dbReference type="PROSITE" id="PS50879"/>
    </source>
</evidence>
<dbReference type="GO" id="GO:0004523">
    <property type="term" value="F:RNA-DNA hybrid ribonuclease activity"/>
    <property type="evidence" value="ECO:0007669"/>
    <property type="project" value="InterPro"/>
</dbReference>
<dbReference type="HOGENOM" id="CLU_937483_0_0_1"/>
<sequence>MVLYFGTESMGQSNISTNTKNQKLQNSAVRVITGAFSSSPSMALEVEAAILPTRVQHFKLANNYALRLLMLGEHHPIHYELFTNLKDELNTSTNIDFALLSFLPDTKSQINRLAGHLSRLTKCWRIEQVKASWSPPWLSSDINVSISKSDKDTSRKEHMELIKTIPYGDGIIYTDGSHAQNNTSSKCIVLYTPFTRQMVSLSYNLGRSMSICDAETYAILKEIKKTTTYGPDHSWHIFSDSQASLHRIGHTPNMICHQIRKECFRKNINLYWCPGHMNIEGNDLADNLAKFSRMECS</sequence>
<reference evidence="2 3" key="1">
    <citation type="journal article" date="2014" name="BMC Genomics">
        <title>Adaptive genomic structural variation in the grape powdery mildew pathogen, Erysiphe necator.</title>
        <authorList>
            <person name="Jones L."/>
            <person name="Riaz S."/>
            <person name="Morales-Cruz A."/>
            <person name="Amrine K.C."/>
            <person name="McGuire B."/>
            <person name="Gubler W.D."/>
            <person name="Walker M.A."/>
            <person name="Cantu D."/>
        </authorList>
    </citation>
    <scope>NUCLEOTIDE SEQUENCE [LARGE SCALE GENOMIC DNA]</scope>
    <source>
        <strain evidence="3">c</strain>
    </source>
</reference>
<dbReference type="CDD" id="cd09276">
    <property type="entry name" value="Rnase_HI_RT_non_LTR"/>
    <property type="match status" value="1"/>
</dbReference>
<evidence type="ECO:0000313" key="2">
    <source>
        <dbReference type="EMBL" id="KHJ31617.1"/>
    </source>
</evidence>
<dbReference type="Pfam" id="PF00075">
    <property type="entry name" value="RNase_H"/>
    <property type="match status" value="1"/>
</dbReference>
<proteinExistence type="predicted"/>
<dbReference type="InterPro" id="IPR012337">
    <property type="entry name" value="RNaseH-like_sf"/>
</dbReference>
<dbReference type="EMBL" id="JNVN01002734">
    <property type="protein sequence ID" value="KHJ31617.1"/>
    <property type="molecule type" value="Genomic_DNA"/>
</dbReference>
<evidence type="ECO:0000313" key="3">
    <source>
        <dbReference type="Proteomes" id="UP000030854"/>
    </source>
</evidence>
<dbReference type="GO" id="GO:0003676">
    <property type="term" value="F:nucleic acid binding"/>
    <property type="evidence" value="ECO:0007669"/>
    <property type="project" value="InterPro"/>
</dbReference>
<organism evidence="2 3">
    <name type="scientific">Uncinula necator</name>
    <name type="common">Grape powdery mildew</name>
    <dbReference type="NCBI Taxonomy" id="52586"/>
    <lineage>
        <taxon>Eukaryota</taxon>
        <taxon>Fungi</taxon>
        <taxon>Dikarya</taxon>
        <taxon>Ascomycota</taxon>
        <taxon>Pezizomycotina</taxon>
        <taxon>Leotiomycetes</taxon>
        <taxon>Erysiphales</taxon>
        <taxon>Erysiphaceae</taxon>
        <taxon>Erysiphe</taxon>
    </lineage>
</organism>
<dbReference type="Gene3D" id="3.30.420.10">
    <property type="entry name" value="Ribonuclease H-like superfamily/Ribonuclease H"/>
    <property type="match status" value="1"/>
</dbReference>
<dbReference type="InterPro" id="IPR036397">
    <property type="entry name" value="RNaseH_sf"/>
</dbReference>
<dbReference type="AlphaFoldDB" id="A0A0B1NYY5"/>
<dbReference type="PROSITE" id="PS50879">
    <property type="entry name" value="RNASE_H_1"/>
    <property type="match status" value="1"/>
</dbReference>
<dbReference type="Proteomes" id="UP000030854">
    <property type="component" value="Unassembled WGS sequence"/>
</dbReference>
<accession>A0A0B1NYY5</accession>